<accession>A0A8H6WG87</accession>
<sequence>MSVPSEPDIADLHTKMMQLTVSGGTGGHGGPAEGRGGNGGTGQGNTLSIRADSVHIASLSSPANGPTSGTIGEPADE</sequence>
<dbReference type="AlphaFoldDB" id="A0A8H6WG87"/>
<organism evidence="2 3">
    <name type="scientific">Mycena indigotica</name>
    <dbReference type="NCBI Taxonomy" id="2126181"/>
    <lineage>
        <taxon>Eukaryota</taxon>
        <taxon>Fungi</taxon>
        <taxon>Dikarya</taxon>
        <taxon>Basidiomycota</taxon>
        <taxon>Agaricomycotina</taxon>
        <taxon>Agaricomycetes</taxon>
        <taxon>Agaricomycetidae</taxon>
        <taxon>Agaricales</taxon>
        <taxon>Marasmiineae</taxon>
        <taxon>Mycenaceae</taxon>
        <taxon>Mycena</taxon>
    </lineage>
</organism>
<dbReference type="RefSeq" id="XP_037226585.1">
    <property type="nucleotide sequence ID" value="XM_037358675.1"/>
</dbReference>
<protein>
    <submittedName>
        <fullName evidence="2">Uncharacterized protein</fullName>
    </submittedName>
</protein>
<feature type="compositionally biased region" description="Polar residues" evidence="1">
    <location>
        <begin position="58"/>
        <end position="70"/>
    </location>
</feature>
<reference evidence="2" key="1">
    <citation type="submission" date="2020-05" db="EMBL/GenBank/DDBJ databases">
        <title>Mycena genomes resolve the evolution of fungal bioluminescence.</title>
        <authorList>
            <person name="Tsai I.J."/>
        </authorList>
    </citation>
    <scope>NUCLEOTIDE SEQUENCE</scope>
    <source>
        <strain evidence="2">171206Taipei</strain>
    </source>
</reference>
<dbReference type="Proteomes" id="UP000636479">
    <property type="component" value="Unassembled WGS sequence"/>
</dbReference>
<feature type="region of interest" description="Disordered" evidence="1">
    <location>
        <begin position="1"/>
        <end position="77"/>
    </location>
</feature>
<dbReference type="GeneID" id="59341191"/>
<evidence type="ECO:0000256" key="1">
    <source>
        <dbReference type="SAM" id="MobiDB-lite"/>
    </source>
</evidence>
<proteinExistence type="predicted"/>
<feature type="compositionally biased region" description="Gly residues" evidence="1">
    <location>
        <begin position="23"/>
        <end position="43"/>
    </location>
</feature>
<comment type="caution">
    <text evidence="2">The sequence shown here is derived from an EMBL/GenBank/DDBJ whole genome shotgun (WGS) entry which is preliminary data.</text>
</comment>
<evidence type="ECO:0000313" key="3">
    <source>
        <dbReference type="Proteomes" id="UP000636479"/>
    </source>
</evidence>
<gene>
    <name evidence="2" type="ORF">MIND_00175600</name>
</gene>
<keyword evidence="3" id="KW-1185">Reference proteome</keyword>
<name>A0A8H6WG87_9AGAR</name>
<dbReference type="EMBL" id="JACAZF010000001">
    <property type="protein sequence ID" value="KAF7316562.1"/>
    <property type="molecule type" value="Genomic_DNA"/>
</dbReference>
<evidence type="ECO:0000313" key="2">
    <source>
        <dbReference type="EMBL" id="KAF7316562.1"/>
    </source>
</evidence>